<protein>
    <recommendedName>
        <fullName evidence="2">Prokaryotic-type class I peptide chain release factors domain-containing protein</fullName>
    </recommendedName>
</protein>
<accession>A0AAV8UKB4</accession>
<dbReference type="GO" id="GO:0016150">
    <property type="term" value="F:translation release factor activity, codon nonspecific"/>
    <property type="evidence" value="ECO:0007669"/>
    <property type="project" value="TreeGrafter"/>
</dbReference>
<dbReference type="InterPro" id="IPR052104">
    <property type="entry name" value="Mito_Release_Factor_mL62"/>
</dbReference>
<dbReference type="GO" id="GO:0005762">
    <property type="term" value="C:mitochondrial large ribosomal subunit"/>
    <property type="evidence" value="ECO:0007669"/>
    <property type="project" value="TreeGrafter"/>
</dbReference>
<dbReference type="PANTHER" id="PTHR11075">
    <property type="entry name" value="PEPTIDE CHAIN RELEASE FACTOR"/>
    <property type="match status" value="1"/>
</dbReference>
<dbReference type="Pfam" id="PF00472">
    <property type="entry name" value="RF-1"/>
    <property type="match status" value="1"/>
</dbReference>
<dbReference type="EMBL" id="JAMWBK010000008">
    <property type="protein sequence ID" value="KAJ8902990.1"/>
    <property type="molecule type" value="Genomic_DNA"/>
</dbReference>
<sequence>MGALLHHNRWRWIQKITYTSHSSAGIPHYDSRKMKVSYSRSSGPGGQNVNKVETQVELRIRPEDIEISKDAVSRLRELCRNRMSANGEMMFKSSETRSQKQNFDIAARLASDYIRKAMIEPKVWNKDSKTKNQFKAKRMQEKKHQSKLMAWRRGDR</sequence>
<reference evidence="3 4" key="1">
    <citation type="journal article" date="2023" name="Nat. Commun.">
        <title>Origin of minicircular mitochondrial genomes in red algae.</title>
        <authorList>
            <person name="Lee Y."/>
            <person name="Cho C.H."/>
            <person name="Lee Y.M."/>
            <person name="Park S.I."/>
            <person name="Yang J.H."/>
            <person name="West J.A."/>
            <person name="Bhattacharya D."/>
            <person name="Yoon H.S."/>
        </authorList>
    </citation>
    <scope>NUCLEOTIDE SEQUENCE [LARGE SCALE GENOMIC DNA]</scope>
    <source>
        <strain evidence="3 4">CCMP1338</strain>
        <tissue evidence="3">Whole cell</tissue>
    </source>
</reference>
<dbReference type="Gene3D" id="3.30.160.20">
    <property type="match status" value="1"/>
</dbReference>
<dbReference type="Proteomes" id="UP001157974">
    <property type="component" value="Unassembled WGS sequence"/>
</dbReference>
<dbReference type="GO" id="GO:0070126">
    <property type="term" value="P:mitochondrial translational termination"/>
    <property type="evidence" value="ECO:0007669"/>
    <property type="project" value="TreeGrafter"/>
</dbReference>
<dbReference type="SUPFAM" id="SSF110916">
    <property type="entry name" value="Peptidyl-tRNA hydrolase domain-like"/>
    <property type="match status" value="1"/>
</dbReference>
<feature type="region of interest" description="Disordered" evidence="1">
    <location>
        <begin position="128"/>
        <end position="156"/>
    </location>
</feature>
<evidence type="ECO:0000313" key="3">
    <source>
        <dbReference type="EMBL" id="KAJ8902990.1"/>
    </source>
</evidence>
<dbReference type="InterPro" id="IPR000352">
    <property type="entry name" value="Pep_chain_release_fac_I"/>
</dbReference>
<name>A0AAV8UKB4_9RHOD</name>
<dbReference type="GO" id="GO:0004045">
    <property type="term" value="F:peptidyl-tRNA hydrolase activity"/>
    <property type="evidence" value="ECO:0007669"/>
    <property type="project" value="TreeGrafter"/>
</dbReference>
<feature type="domain" description="Prokaryotic-type class I peptide chain release factors" evidence="2">
    <location>
        <begin position="31"/>
        <end position="146"/>
    </location>
</feature>
<organism evidence="3 4">
    <name type="scientific">Rhodosorus marinus</name>
    <dbReference type="NCBI Taxonomy" id="101924"/>
    <lineage>
        <taxon>Eukaryota</taxon>
        <taxon>Rhodophyta</taxon>
        <taxon>Stylonematophyceae</taxon>
        <taxon>Stylonematales</taxon>
        <taxon>Stylonemataceae</taxon>
        <taxon>Rhodosorus</taxon>
    </lineage>
</organism>
<gene>
    <name evidence="3" type="ORF">NDN08_006307</name>
</gene>
<dbReference type="PANTHER" id="PTHR11075:SF54">
    <property type="entry name" value="LARGE RIBOSOMAL SUBUNIT PROTEIN ML62"/>
    <property type="match status" value="1"/>
</dbReference>
<evidence type="ECO:0000256" key="1">
    <source>
        <dbReference type="SAM" id="MobiDB-lite"/>
    </source>
</evidence>
<comment type="caution">
    <text evidence="3">The sequence shown here is derived from an EMBL/GenBank/DDBJ whole genome shotgun (WGS) entry which is preliminary data.</text>
</comment>
<dbReference type="AlphaFoldDB" id="A0AAV8UKB4"/>
<proteinExistence type="predicted"/>
<keyword evidence="4" id="KW-1185">Reference proteome</keyword>
<evidence type="ECO:0000259" key="2">
    <source>
        <dbReference type="Pfam" id="PF00472"/>
    </source>
</evidence>
<evidence type="ECO:0000313" key="4">
    <source>
        <dbReference type="Proteomes" id="UP001157974"/>
    </source>
</evidence>